<dbReference type="KEGG" id="ela:UCREL1_3106"/>
<feature type="region of interest" description="Disordered" evidence="1">
    <location>
        <begin position="1"/>
        <end position="28"/>
    </location>
</feature>
<evidence type="ECO:0000256" key="1">
    <source>
        <dbReference type="SAM" id="MobiDB-lite"/>
    </source>
</evidence>
<feature type="compositionally biased region" description="Polar residues" evidence="1">
    <location>
        <begin position="1"/>
        <end position="15"/>
    </location>
</feature>
<organism evidence="2 3">
    <name type="scientific">Eutypa lata (strain UCR-EL1)</name>
    <name type="common">Grapevine dieback disease fungus</name>
    <name type="synonym">Eutypa armeniacae</name>
    <dbReference type="NCBI Taxonomy" id="1287681"/>
    <lineage>
        <taxon>Eukaryota</taxon>
        <taxon>Fungi</taxon>
        <taxon>Dikarya</taxon>
        <taxon>Ascomycota</taxon>
        <taxon>Pezizomycotina</taxon>
        <taxon>Sordariomycetes</taxon>
        <taxon>Xylariomycetidae</taxon>
        <taxon>Xylariales</taxon>
        <taxon>Diatrypaceae</taxon>
        <taxon>Eutypa</taxon>
    </lineage>
</organism>
<proteinExistence type="predicted"/>
<evidence type="ECO:0000313" key="3">
    <source>
        <dbReference type="Proteomes" id="UP000012174"/>
    </source>
</evidence>
<dbReference type="HOGENOM" id="CLU_042952_0_0_1"/>
<dbReference type="AlphaFoldDB" id="M7TIT1"/>
<accession>M7TIT1</accession>
<keyword evidence="3" id="KW-1185">Reference proteome</keyword>
<reference evidence="3" key="1">
    <citation type="journal article" date="2013" name="Genome Announc.">
        <title>Draft genome sequence of the grapevine dieback fungus Eutypa lata UCR-EL1.</title>
        <authorList>
            <person name="Blanco-Ulate B."/>
            <person name="Rolshausen P.E."/>
            <person name="Cantu D."/>
        </authorList>
    </citation>
    <scope>NUCLEOTIDE SEQUENCE [LARGE SCALE GENOMIC DNA]</scope>
    <source>
        <strain evidence="3">UCR-EL1</strain>
    </source>
</reference>
<dbReference type="OMA" id="QFTSIFY"/>
<protein>
    <submittedName>
        <fullName evidence="2">Uncharacterized protein</fullName>
    </submittedName>
</protein>
<evidence type="ECO:0000313" key="2">
    <source>
        <dbReference type="EMBL" id="EMR69871.1"/>
    </source>
</evidence>
<name>M7TIT1_EUTLA</name>
<sequence length="457" mass="50785">MLAPRNQDTLRQLQPKTPGARYPKTPIKVPLNDENAAHVVGGAKGNLTGRSRGNENALTSKAVKGFDKSNFVTPMEPRNRAVLGNKTTNAKARASQPVNVKSVVKDIEKSNAKAPTTVLPKPKQPHAETYKLQVHAEERENLSDDDEVEYCPPKPKNLPYESDVFPDGVLTFEGLKRENLFKGYYDYYVNPIDEHGVSLSDRKSAEKTRKAIEECDRQVQEDIENFEWSIEDELEEAGIVLKKKASTPASNPARLENRKQPLTRKVPPTLMSRNAAAALAMDDNTTRSLQRRVAKSTESSLPKKKEAGLVMPGLRPAKQPTTKLPVLSRKPFTENKVIETTSRTTIGYSKGRATASALAQGTAKPNIARPKSAMVRSDTMLSNETDETITPARYAQKQVSTVTTEDQQWKERVPFLSIFNPNLDEDDEDDDCDLLAGGLPDNLCVEEDDDFELKLED</sequence>
<dbReference type="eggNOG" id="ENOG502S7FM">
    <property type="taxonomic scope" value="Eukaryota"/>
</dbReference>
<dbReference type="Proteomes" id="UP000012174">
    <property type="component" value="Unassembled WGS sequence"/>
</dbReference>
<dbReference type="EMBL" id="KB706000">
    <property type="protein sequence ID" value="EMR69871.1"/>
    <property type="molecule type" value="Genomic_DNA"/>
</dbReference>
<dbReference type="OrthoDB" id="5327145at2759"/>
<gene>
    <name evidence="2" type="ORF">UCREL1_3106</name>
</gene>